<name>A0AAW1U8S5_9CUCU</name>
<evidence type="ECO:0000256" key="1">
    <source>
        <dbReference type="SAM" id="MobiDB-lite"/>
    </source>
</evidence>
<dbReference type="AlphaFoldDB" id="A0AAW1U8S5"/>
<accession>A0AAW1U8S5</accession>
<reference evidence="2 3" key="1">
    <citation type="submission" date="2023-03" db="EMBL/GenBank/DDBJ databases">
        <title>Genome insight into feeding habits of ladybird beetles.</title>
        <authorList>
            <person name="Li H.-S."/>
            <person name="Huang Y.-H."/>
            <person name="Pang H."/>
        </authorList>
    </citation>
    <scope>NUCLEOTIDE SEQUENCE [LARGE SCALE GENOMIC DNA]</scope>
    <source>
        <strain evidence="2">SYSU_2023b</strain>
        <tissue evidence="2">Whole body</tissue>
    </source>
</reference>
<protein>
    <submittedName>
        <fullName evidence="2">Uncharacterized protein</fullName>
    </submittedName>
</protein>
<proteinExistence type="predicted"/>
<organism evidence="2 3">
    <name type="scientific">Henosepilachna vigintioctopunctata</name>
    <dbReference type="NCBI Taxonomy" id="420089"/>
    <lineage>
        <taxon>Eukaryota</taxon>
        <taxon>Metazoa</taxon>
        <taxon>Ecdysozoa</taxon>
        <taxon>Arthropoda</taxon>
        <taxon>Hexapoda</taxon>
        <taxon>Insecta</taxon>
        <taxon>Pterygota</taxon>
        <taxon>Neoptera</taxon>
        <taxon>Endopterygota</taxon>
        <taxon>Coleoptera</taxon>
        <taxon>Polyphaga</taxon>
        <taxon>Cucujiformia</taxon>
        <taxon>Coccinelloidea</taxon>
        <taxon>Coccinellidae</taxon>
        <taxon>Epilachninae</taxon>
        <taxon>Epilachnini</taxon>
        <taxon>Henosepilachna</taxon>
    </lineage>
</organism>
<comment type="caution">
    <text evidence="2">The sequence shown here is derived from an EMBL/GenBank/DDBJ whole genome shotgun (WGS) entry which is preliminary data.</text>
</comment>
<sequence length="592" mass="67439">MNYQHPSQSGYRFITRQHCHNSPEIHEEPESFIDTVSYSESDGYINILPKVRSVPSHDIQELYFRKPMISSSQILSCAPQGSRCCCNNYWTPAPESMCEHPPFHYAISTGQPVPRRASSAFVSRRNTSSVTNNNYSDSTSFKSSPAIPTGASQKFAEEIRRIPRNKLPAAMTCRTSRASRSAVPATIMKSQNNSIDRQPIFDQEEHPNSGKTSRVSKSQEDRLPIKTEADNLKSRTLPKTTIVNTEIDVRKMNSEGDATRYKPDIECLDTIERIAESLDEDEVEEVSEDHKNEIRRMSKFLVPRVPNSLKSATKKQEEIKSEEVITEGNITHRNVEPNIEPDMCLKKSLHNILDQLENCELSLNNVRAKYNANREKISNRESKKNVEADGIFNLREISAKIAPIPDDEMVSEIKAEDELLSSNDLIQADVSFNSTNSQDPENFSSEFVGKIDSKNSLDDIAALELHRSKSYIINLIDRALSKELGTIPEERISRNQDEFQDLSTVRAVNHIERNRKCRGAMQEMVDREIDLIISPANSNQHHSALSKECQPAFIRQLKELRWGHFKHIQQEVQRLEELERFLDTCGVSCDIY</sequence>
<gene>
    <name evidence="2" type="ORF">WA026_016049</name>
</gene>
<evidence type="ECO:0000313" key="2">
    <source>
        <dbReference type="EMBL" id="KAK9877023.1"/>
    </source>
</evidence>
<feature type="region of interest" description="Disordered" evidence="1">
    <location>
        <begin position="171"/>
        <end position="232"/>
    </location>
</feature>
<evidence type="ECO:0000313" key="3">
    <source>
        <dbReference type="Proteomes" id="UP001431783"/>
    </source>
</evidence>
<feature type="region of interest" description="Disordered" evidence="1">
    <location>
        <begin position="122"/>
        <end position="148"/>
    </location>
</feature>
<keyword evidence="3" id="KW-1185">Reference proteome</keyword>
<dbReference type="Proteomes" id="UP001431783">
    <property type="component" value="Unassembled WGS sequence"/>
</dbReference>
<feature type="compositionally biased region" description="Basic and acidic residues" evidence="1">
    <location>
        <begin position="217"/>
        <end position="232"/>
    </location>
</feature>
<dbReference type="EMBL" id="JARQZJ010000039">
    <property type="protein sequence ID" value="KAK9877023.1"/>
    <property type="molecule type" value="Genomic_DNA"/>
</dbReference>
<feature type="compositionally biased region" description="Low complexity" evidence="1">
    <location>
        <begin position="122"/>
        <end position="140"/>
    </location>
</feature>